<reference evidence="2 3" key="1">
    <citation type="submission" date="2018-12" db="EMBL/GenBank/DDBJ databases">
        <authorList>
            <consortium name="Pathogen Informatics"/>
        </authorList>
    </citation>
    <scope>NUCLEOTIDE SEQUENCE [LARGE SCALE GENOMIC DNA]</scope>
    <source>
        <strain evidence="2 3">NCTC9695</strain>
    </source>
</reference>
<name>A0A447T5Q8_CHRVL</name>
<feature type="region of interest" description="Disordered" evidence="1">
    <location>
        <begin position="1"/>
        <end position="36"/>
    </location>
</feature>
<proteinExistence type="predicted"/>
<evidence type="ECO:0000313" key="2">
    <source>
        <dbReference type="EMBL" id="VEB40185.1"/>
    </source>
</evidence>
<evidence type="ECO:0000256" key="1">
    <source>
        <dbReference type="SAM" id="MobiDB-lite"/>
    </source>
</evidence>
<evidence type="ECO:0000313" key="3">
    <source>
        <dbReference type="Proteomes" id="UP000275777"/>
    </source>
</evidence>
<accession>A0A447T5Q8</accession>
<dbReference type="AlphaFoldDB" id="A0A447T5Q8"/>
<gene>
    <name evidence="2" type="ORF">NCTC9695_00576</name>
</gene>
<dbReference type="EMBL" id="LR134182">
    <property type="protein sequence ID" value="VEB40185.1"/>
    <property type="molecule type" value="Genomic_DNA"/>
</dbReference>
<protein>
    <submittedName>
        <fullName evidence="2">Uncharacterized protein</fullName>
    </submittedName>
</protein>
<organism evidence="2 3">
    <name type="scientific">Chromobacterium violaceum</name>
    <dbReference type="NCBI Taxonomy" id="536"/>
    <lineage>
        <taxon>Bacteria</taxon>
        <taxon>Pseudomonadati</taxon>
        <taxon>Pseudomonadota</taxon>
        <taxon>Betaproteobacteria</taxon>
        <taxon>Neisseriales</taxon>
        <taxon>Chromobacteriaceae</taxon>
        <taxon>Chromobacterium</taxon>
    </lineage>
</organism>
<dbReference type="Proteomes" id="UP000275777">
    <property type="component" value="Chromosome"/>
</dbReference>
<sequence length="36" mass="4141">MFPFLPPRPMRARPPRIPNPINHPVPKRLASQSPLN</sequence>